<accession>A0ABN0Z0L4</accession>
<organism evidence="1 2">
    <name type="scientific">Streptomyces luteireticuli</name>
    <dbReference type="NCBI Taxonomy" id="173858"/>
    <lineage>
        <taxon>Bacteria</taxon>
        <taxon>Bacillati</taxon>
        <taxon>Actinomycetota</taxon>
        <taxon>Actinomycetes</taxon>
        <taxon>Kitasatosporales</taxon>
        <taxon>Streptomycetaceae</taxon>
        <taxon>Streptomyces</taxon>
    </lineage>
</organism>
<sequence length="85" mass="8846">MTDATRRTVRTLVQTTVAIAALLPVLVDAAGLPTALPWVAGSLAVAAGLTRLMAVPGLQALLPAWLRTHSPDDRLPALTARPEDA</sequence>
<proteinExistence type="predicted"/>
<evidence type="ECO:0000313" key="1">
    <source>
        <dbReference type="EMBL" id="GAA0423928.1"/>
    </source>
</evidence>
<comment type="caution">
    <text evidence="1">The sequence shown here is derived from an EMBL/GenBank/DDBJ whole genome shotgun (WGS) entry which is preliminary data.</text>
</comment>
<dbReference type="RefSeq" id="WP_344028878.1">
    <property type="nucleotide sequence ID" value="NZ_BAAABX010000055.1"/>
</dbReference>
<evidence type="ECO:0000313" key="2">
    <source>
        <dbReference type="Proteomes" id="UP001500879"/>
    </source>
</evidence>
<dbReference type="EMBL" id="BAAABX010000055">
    <property type="protein sequence ID" value="GAA0423928.1"/>
    <property type="molecule type" value="Genomic_DNA"/>
</dbReference>
<reference evidence="2" key="1">
    <citation type="journal article" date="2019" name="Int. J. Syst. Evol. Microbiol.">
        <title>The Global Catalogue of Microorganisms (GCM) 10K type strain sequencing project: providing services to taxonomists for standard genome sequencing and annotation.</title>
        <authorList>
            <consortium name="The Broad Institute Genomics Platform"/>
            <consortium name="The Broad Institute Genome Sequencing Center for Infectious Disease"/>
            <person name="Wu L."/>
            <person name="Ma J."/>
        </authorList>
    </citation>
    <scope>NUCLEOTIDE SEQUENCE [LARGE SCALE GENOMIC DNA]</scope>
    <source>
        <strain evidence="2">JCM 4788</strain>
    </source>
</reference>
<keyword evidence="2" id="KW-1185">Reference proteome</keyword>
<dbReference type="Proteomes" id="UP001500879">
    <property type="component" value="Unassembled WGS sequence"/>
</dbReference>
<name>A0ABN0Z0L4_9ACTN</name>
<protein>
    <submittedName>
        <fullName evidence="1">Uncharacterized protein</fullName>
    </submittedName>
</protein>
<gene>
    <name evidence="1" type="ORF">GCM10010357_51760</name>
</gene>